<dbReference type="Pfam" id="PF00005">
    <property type="entry name" value="ABC_tran"/>
    <property type="match status" value="1"/>
</dbReference>
<gene>
    <name evidence="9" type="ORF">RM574_04390</name>
</gene>
<dbReference type="PROSITE" id="PS50893">
    <property type="entry name" value="ABC_TRANSPORTER_2"/>
    <property type="match status" value="1"/>
</dbReference>
<accession>A0ABD5DZS7</accession>
<dbReference type="EMBL" id="JAVRER010000005">
    <property type="protein sequence ID" value="MDT0414721.1"/>
    <property type="molecule type" value="Genomic_DNA"/>
</dbReference>
<evidence type="ECO:0000256" key="7">
    <source>
        <dbReference type="ARBA" id="ARBA00023136"/>
    </source>
</evidence>
<evidence type="ECO:0000256" key="6">
    <source>
        <dbReference type="ARBA" id="ARBA00022840"/>
    </source>
</evidence>
<proteinExistence type="inferred from homology"/>
<dbReference type="NCBIfam" id="TIGR01727">
    <property type="entry name" value="oligo_HPY"/>
    <property type="match status" value="1"/>
</dbReference>
<dbReference type="RefSeq" id="WP_009070104.1">
    <property type="nucleotide sequence ID" value="NZ_JAVRER010000005.1"/>
</dbReference>
<dbReference type="FunFam" id="3.40.50.300:FF:000016">
    <property type="entry name" value="Oligopeptide ABC transporter ATP-binding component"/>
    <property type="match status" value="1"/>
</dbReference>
<reference evidence="10" key="1">
    <citation type="submission" date="2023-07" db="EMBL/GenBank/DDBJ databases">
        <title>30 novel species of actinomycetes from the DSMZ collection.</title>
        <authorList>
            <person name="Nouioui I."/>
        </authorList>
    </citation>
    <scope>NUCLEOTIDE SEQUENCE [LARGE SCALE GENOMIC DNA]</scope>
    <source>
        <strain evidence="10">DSM 41982</strain>
    </source>
</reference>
<dbReference type="SUPFAM" id="SSF52540">
    <property type="entry name" value="P-loop containing nucleoside triphosphate hydrolases"/>
    <property type="match status" value="1"/>
</dbReference>
<dbReference type="InterPro" id="IPR027417">
    <property type="entry name" value="P-loop_NTPase"/>
</dbReference>
<dbReference type="GO" id="GO:0005886">
    <property type="term" value="C:plasma membrane"/>
    <property type="evidence" value="ECO:0007669"/>
    <property type="project" value="UniProtKB-SubCell"/>
</dbReference>
<dbReference type="InterPro" id="IPR003439">
    <property type="entry name" value="ABC_transporter-like_ATP-bd"/>
</dbReference>
<sequence>MNNPRQHPLLHVENLGIEFRSGDRRLPAVQNLSFSIERGRTLAVLGESGCGKSVTAKAIMGILPTPPARVTGGRVLLDGVDLLALAPKAFRKVRGADVAMVFQDALSALNPVVPVVRQIAEVYRIHRGASRRDAETAAVDMMRAVKIPDAANRARHYPFQFSGGMRQRIMIAMALALEPRLLIADEPTTALDVTVQAQILDLLAELQRERDMSLMLITHDLGVAAHIAEEALVMYAGGAVEQAPIAELLDRPAHPYTIGLLGSIPGPEHRGADLPTIPGLPPQLDNRPTGCGFHPRCRFATDLCRGEAPPAHRVSAGRTAACHHWKEAMDDYQVAGA</sequence>
<evidence type="ECO:0000313" key="9">
    <source>
        <dbReference type="EMBL" id="MDT0414721.1"/>
    </source>
</evidence>
<keyword evidence="5" id="KW-0547">Nucleotide-binding</keyword>
<evidence type="ECO:0000256" key="1">
    <source>
        <dbReference type="ARBA" id="ARBA00004202"/>
    </source>
</evidence>
<protein>
    <submittedName>
        <fullName evidence="9">ABC transporter ATP-binding protein</fullName>
    </submittedName>
</protein>
<evidence type="ECO:0000256" key="2">
    <source>
        <dbReference type="ARBA" id="ARBA00005417"/>
    </source>
</evidence>
<keyword evidence="3" id="KW-0813">Transport</keyword>
<evidence type="ECO:0000256" key="3">
    <source>
        <dbReference type="ARBA" id="ARBA00022448"/>
    </source>
</evidence>
<dbReference type="CDD" id="cd03257">
    <property type="entry name" value="ABC_NikE_OppD_transporters"/>
    <property type="match status" value="1"/>
</dbReference>
<keyword evidence="6 9" id="KW-0067">ATP-binding</keyword>
<comment type="subcellular location">
    <subcellularLocation>
        <location evidence="1">Cell membrane</location>
        <topology evidence="1">Peripheral membrane protein</topology>
    </subcellularLocation>
</comment>
<name>A0ABD5DZS7_9ACTN</name>
<comment type="similarity">
    <text evidence="2">Belongs to the ABC transporter superfamily.</text>
</comment>
<evidence type="ECO:0000256" key="5">
    <source>
        <dbReference type="ARBA" id="ARBA00022741"/>
    </source>
</evidence>
<organism evidence="9 10">
    <name type="scientific">Streptomyces evansiae</name>
    <dbReference type="NCBI Taxonomy" id="3075535"/>
    <lineage>
        <taxon>Bacteria</taxon>
        <taxon>Bacillati</taxon>
        <taxon>Actinomycetota</taxon>
        <taxon>Actinomycetes</taxon>
        <taxon>Kitasatosporales</taxon>
        <taxon>Streptomycetaceae</taxon>
        <taxon>Streptomyces</taxon>
    </lineage>
</organism>
<evidence type="ECO:0000256" key="4">
    <source>
        <dbReference type="ARBA" id="ARBA00022475"/>
    </source>
</evidence>
<dbReference type="InterPro" id="IPR050388">
    <property type="entry name" value="ABC_Ni/Peptide_Import"/>
</dbReference>
<dbReference type="InterPro" id="IPR013563">
    <property type="entry name" value="Oligopep_ABC_C"/>
</dbReference>
<dbReference type="GO" id="GO:0005524">
    <property type="term" value="F:ATP binding"/>
    <property type="evidence" value="ECO:0007669"/>
    <property type="project" value="UniProtKB-KW"/>
</dbReference>
<dbReference type="PANTHER" id="PTHR43297:SF2">
    <property type="entry name" value="DIPEPTIDE TRANSPORT ATP-BINDING PROTEIN DPPD"/>
    <property type="match status" value="1"/>
</dbReference>
<dbReference type="InterPro" id="IPR017871">
    <property type="entry name" value="ABC_transporter-like_CS"/>
</dbReference>
<comment type="caution">
    <text evidence="9">The sequence shown here is derived from an EMBL/GenBank/DDBJ whole genome shotgun (WGS) entry which is preliminary data.</text>
</comment>
<keyword evidence="4" id="KW-1003">Cell membrane</keyword>
<dbReference type="InterPro" id="IPR003593">
    <property type="entry name" value="AAA+_ATPase"/>
</dbReference>
<feature type="domain" description="ABC transporter" evidence="8">
    <location>
        <begin position="10"/>
        <end position="261"/>
    </location>
</feature>
<dbReference type="Gene3D" id="3.40.50.300">
    <property type="entry name" value="P-loop containing nucleotide triphosphate hydrolases"/>
    <property type="match status" value="1"/>
</dbReference>
<evidence type="ECO:0000313" key="10">
    <source>
        <dbReference type="Proteomes" id="UP001183607"/>
    </source>
</evidence>
<dbReference type="PANTHER" id="PTHR43297">
    <property type="entry name" value="OLIGOPEPTIDE TRANSPORT ATP-BINDING PROTEIN APPD"/>
    <property type="match status" value="1"/>
</dbReference>
<dbReference type="AlphaFoldDB" id="A0ABD5DZS7"/>
<keyword evidence="7" id="KW-0472">Membrane</keyword>
<dbReference type="Proteomes" id="UP001183607">
    <property type="component" value="Unassembled WGS sequence"/>
</dbReference>
<dbReference type="Pfam" id="PF08352">
    <property type="entry name" value="oligo_HPY"/>
    <property type="match status" value="1"/>
</dbReference>
<dbReference type="PROSITE" id="PS00211">
    <property type="entry name" value="ABC_TRANSPORTER_1"/>
    <property type="match status" value="1"/>
</dbReference>
<dbReference type="SMART" id="SM00382">
    <property type="entry name" value="AAA"/>
    <property type="match status" value="1"/>
</dbReference>
<evidence type="ECO:0000259" key="8">
    <source>
        <dbReference type="PROSITE" id="PS50893"/>
    </source>
</evidence>